<protein>
    <submittedName>
        <fullName evidence="2">Uncharacterized protein</fullName>
    </submittedName>
</protein>
<comment type="caution">
    <text evidence="2">The sequence shown here is derived from an EMBL/GenBank/DDBJ whole genome shotgun (WGS) entry which is preliminary data.</text>
</comment>
<feature type="region of interest" description="Disordered" evidence="1">
    <location>
        <begin position="141"/>
        <end position="214"/>
    </location>
</feature>
<dbReference type="Proteomes" id="UP000224080">
    <property type="component" value="Unassembled WGS sequence"/>
</dbReference>
<sequence length="214" mass="22805">MAFQATPQPLPPTTIHPSRTKTHRISPSAAHDFLSAYLDRAATDPSLQPDSTLSGHGPVSANTGSAPNLIIHNLKRVQAGLAGEVLGRDLTFANLEGEGGGGVFALQSREVGGDGEDWSGEGMGRGKRKKLVDDGWQDLESFEREQEVVDAGNGDGDGEEEEGDRVPIPVPMDLDGGSGAGQGVEAIDKEERKRKKKERRKEEKRAKSKATITG</sequence>
<keyword evidence="3" id="KW-1185">Reference proteome</keyword>
<name>A0A2B7XG69_9EURO</name>
<evidence type="ECO:0000313" key="2">
    <source>
        <dbReference type="EMBL" id="PGH07702.1"/>
    </source>
</evidence>
<gene>
    <name evidence="2" type="ORF">GX51_01711</name>
</gene>
<dbReference type="EMBL" id="PDNC01000013">
    <property type="protein sequence ID" value="PGH07702.1"/>
    <property type="molecule type" value="Genomic_DNA"/>
</dbReference>
<dbReference type="OrthoDB" id="5426872at2759"/>
<organism evidence="2 3">
    <name type="scientific">Blastomyces parvus</name>
    <dbReference type="NCBI Taxonomy" id="2060905"/>
    <lineage>
        <taxon>Eukaryota</taxon>
        <taxon>Fungi</taxon>
        <taxon>Dikarya</taxon>
        <taxon>Ascomycota</taxon>
        <taxon>Pezizomycotina</taxon>
        <taxon>Eurotiomycetes</taxon>
        <taxon>Eurotiomycetidae</taxon>
        <taxon>Onygenales</taxon>
        <taxon>Ajellomycetaceae</taxon>
        <taxon>Blastomyces</taxon>
    </lineage>
</organism>
<accession>A0A2B7XG69</accession>
<reference evidence="2 3" key="1">
    <citation type="submission" date="2017-10" db="EMBL/GenBank/DDBJ databases">
        <title>Comparative genomics in systemic dimorphic fungi from Ajellomycetaceae.</title>
        <authorList>
            <person name="Munoz J.F."/>
            <person name="Mcewen J.G."/>
            <person name="Clay O.K."/>
            <person name="Cuomo C.A."/>
        </authorList>
    </citation>
    <scope>NUCLEOTIDE SEQUENCE [LARGE SCALE GENOMIC DNA]</scope>
    <source>
        <strain evidence="2 3">UAMH130</strain>
    </source>
</reference>
<evidence type="ECO:0000256" key="1">
    <source>
        <dbReference type="SAM" id="MobiDB-lite"/>
    </source>
</evidence>
<dbReference type="AlphaFoldDB" id="A0A2B7XG69"/>
<feature type="region of interest" description="Disordered" evidence="1">
    <location>
        <begin position="106"/>
        <end position="129"/>
    </location>
</feature>
<proteinExistence type="predicted"/>
<feature type="region of interest" description="Disordered" evidence="1">
    <location>
        <begin position="1"/>
        <end position="24"/>
    </location>
</feature>
<evidence type="ECO:0000313" key="3">
    <source>
        <dbReference type="Proteomes" id="UP000224080"/>
    </source>
</evidence>